<dbReference type="EMBL" id="JASFZW010000003">
    <property type="protein sequence ID" value="KAK2079470.1"/>
    <property type="molecule type" value="Genomic_DNA"/>
</dbReference>
<sequence length="224" mass="22596">MLTLAVLVRARARDVPLATLAAAVGRAGAQIDAGEVAQSTTALRLAADALRARPEPALSEAAAAAALPGALALTAAPLLRPETCRALEEFFGAFVDSGHPAASFEALCDAIAQAGARDDGAGVDAAARCIAALCAGSGGAGAQVLDAQLAAMEARDASSKKLASLRLAFRVVGGGRPARGPGRGARAARPRPRRRGAPRRGPLRRRRIRPGRCGFGKKGVEGGA</sequence>
<dbReference type="Gene3D" id="1.25.10.10">
    <property type="entry name" value="Leucine-rich Repeat Variant"/>
    <property type="match status" value="1"/>
</dbReference>
<evidence type="ECO:0000313" key="3">
    <source>
        <dbReference type="Proteomes" id="UP001255856"/>
    </source>
</evidence>
<feature type="region of interest" description="Disordered" evidence="1">
    <location>
        <begin position="176"/>
        <end position="224"/>
    </location>
</feature>
<feature type="compositionally biased region" description="Gly residues" evidence="1">
    <location>
        <begin position="213"/>
        <end position="224"/>
    </location>
</feature>
<proteinExistence type="predicted"/>
<comment type="caution">
    <text evidence="2">The sequence shown here is derived from an EMBL/GenBank/DDBJ whole genome shotgun (WGS) entry which is preliminary data.</text>
</comment>
<evidence type="ECO:0000313" key="2">
    <source>
        <dbReference type="EMBL" id="KAK2079470.1"/>
    </source>
</evidence>
<evidence type="ECO:0000256" key="1">
    <source>
        <dbReference type="SAM" id="MobiDB-lite"/>
    </source>
</evidence>
<organism evidence="2 3">
    <name type="scientific">Prototheca wickerhamii</name>
    <dbReference type="NCBI Taxonomy" id="3111"/>
    <lineage>
        <taxon>Eukaryota</taxon>
        <taxon>Viridiplantae</taxon>
        <taxon>Chlorophyta</taxon>
        <taxon>core chlorophytes</taxon>
        <taxon>Trebouxiophyceae</taxon>
        <taxon>Chlorellales</taxon>
        <taxon>Chlorellaceae</taxon>
        <taxon>Prototheca</taxon>
    </lineage>
</organism>
<dbReference type="AlphaFoldDB" id="A0AAD9MLB7"/>
<accession>A0AAD9MLB7</accession>
<name>A0AAD9MLB7_PROWI</name>
<keyword evidence="3" id="KW-1185">Reference proteome</keyword>
<dbReference type="Proteomes" id="UP001255856">
    <property type="component" value="Unassembled WGS sequence"/>
</dbReference>
<feature type="compositionally biased region" description="Basic residues" evidence="1">
    <location>
        <begin position="186"/>
        <end position="210"/>
    </location>
</feature>
<protein>
    <submittedName>
        <fullName evidence="2">Uncharacterized protein</fullName>
    </submittedName>
</protein>
<dbReference type="InterPro" id="IPR011989">
    <property type="entry name" value="ARM-like"/>
</dbReference>
<gene>
    <name evidence="2" type="ORF">QBZ16_003162</name>
</gene>
<reference evidence="2" key="1">
    <citation type="submission" date="2021-01" db="EMBL/GenBank/DDBJ databases">
        <authorList>
            <person name="Eckstrom K.M.E."/>
        </authorList>
    </citation>
    <scope>NUCLEOTIDE SEQUENCE</scope>
    <source>
        <strain evidence="2">UVCC 0001</strain>
    </source>
</reference>